<organism evidence="2">
    <name type="scientific">Aphanomyces invadans</name>
    <dbReference type="NCBI Taxonomy" id="157072"/>
    <lineage>
        <taxon>Eukaryota</taxon>
        <taxon>Sar</taxon>
        <taxon>Stramenopiles</taxon>
        <taxon>Oomycota</taxon>
        <taxon>Saprolegniomycetes</taxon>
        <taxon>Saprolegniales</taxon>
        <taxon>Verrucalvaceae</taxon>
        <taxon>Aphanomyces</taxon>
    </lineage>
</organism>
<dbReference type="HAMAP" id="MF_00771">
    <property type="entry name" value="UPF0310"/>
    <property type="match status" value="1"/>
</dbReference>
<evidence type="ECO:0000313" key="2">
    <source>
        <dbReference type="EMBL" id="ETW05373.1"/>
    </source>
</evidence>
<gene>
    <name evidence="2" type="ORF">H310_04295</name>
</gene>
<dbReference type="AlphaFoldDB" id="A0A024UIE3"/>
<dbReference type="SUPFAM" id="SSF88697">
    <property type="entry name" value="PUA domain-like"/>
    <property type="match status" value="1"/>
</dbReference>
<reference evidence="2" key="1">
    <citation type="submission" date="2013-12" db="EMBL/GenBank/DDBJ databases">
        <title>The Genome Sequence of Aphanomyces invadans NJM9701.</title>
        <authorList>
            <consortium name="The Broad Institute Genomics Platform"/>
            <person name="Russ C."/>
            <person name="Tyler B."/>
            <person name="van West P."/>
            <person name="Dieguez-Uribeondo J."/>
            <person name="Young S.K."/>
            <person name="Zeng Q."/>
            <person name="Gargeya S."/>
            <person name="Fitzgerald M."/>
            <person name="Abouelleil A."/>
            <person name="Alvarado L."/>
            <person name="Chapman S.B."/>
            <person name="Gainer-Dewar J."/>
            <person name="Goldberg J."/>
            <person name="Griggs A."/>
            <person name="Gujja S."/>
            <person name="Hansen M."/>
            <person name="Howarth C."/>
            <person name="Imamovic A."/>
            <person name="Ireland A."/>
            <person name="Larimer J."/>
            <person name="McCowan C."/>
            <person name="Murphy C."/>
            <person name="Pearson M."/>
            <person name="Poon T.W."/>
            <person name="Priest M."/>
            <person name="Roberts A."/>
            <person name="Saif S."/>
            <person name="Shea T."/>
            <person name="Sykes S."/>
            <person name="Wortman J."/>
            <person name="Nusbaum C."/>
            <person name="Birren B."/>
        </authorList>
    </citation>
    <scope>NUCLEOTIDE SEQUENCE [LARGE SCALE GENOMIC DNA]</scope>
    <source>
        <strain evidence="2">NJM9701</strain>
    </source>
</reference>
<feature type="domain" description="EVE" evidence="1">
    <location>
        <begin position="4"/>
        <end position="135"/>
    </location>
</feature>
<dbReference type="eggNOG" id="ENOG502S7SG">
    <property type="taxonomic scope" value="Eukaryota"/>
</dbReference>
<accession>A0A024UIE3</accession>
<dbReference type="CDD" id="cd21132">
    <property type="entry name" value="EVE-like"/>
    <property type="match status" value="1"/>
</dbReference>
<protein>
    <recommendedName>
        <fullName evidence="1">EVE domain-containing protein</fullName>
    </recommendedName>
</protein>
<dbReference type="Gene3D" id="3.10.590.10">
    <property type="entry name" value="ph1033 like domains"/>
    <property type="match status" value="1"/>
</dbReference>
<evidence type="ECO:0000259" key="1">
    <source>
        <dbReference type="Pfam" id="PF01878"/>
    </source>
</evidence>
<dbReference type="GeneID" id="20081345"/>
<proteinExistence type="inferred from homology"/>
<name>A0A024UIE3_9STRA</name>
<dbReference type="Pfam" id="PF01878">
    <property type="entry name" value="EVE"/>
    <property type="match status" value="1"/>
</dbReference>
<dbReference type="InterPro" id="IPR002740">
    <property type="entry name" value="EVE_domain"/>
</dbReference>
<dbReference type="VEuPathDB" id="FungiDB:H310_04295"/>
<dbReference type="OrthoDB" id="2111299at2759"/>
<dbReference type="NCBIfam" id="NF002616">
    <property type="entry name" value="PRK02268.1-2"/>
    <property type="match status" value="1"/>
</dbReference>
<dbReference type="InterPro" id="IPR022996">
    <property type="entry name" value="UPF0310"/>
</dbReference>
<dbReference type="RefSeq" id="XP_008866811.1">
    <property type="nucleotide sequence ID" value="XM_008868589.1"/>
</dbReference>
<dbReference type="InterPro" id="IPR015947">
    <property type="entry name" value="PUA-like_sf"/>
</dbReference>
<sequence length="146" mass="16301">MPTRYWVGVVSRNHVQRGVTGGFAQVCHGKCAPLRRMSPGDVLIYYSPKTERDGGAPLKSFTAIGIVQADEPYRVEMTPAFHPFRINVAYDTQVEAAPIHPMLSKLSFTKHAKNWGMIFRRGLFEISRSDFDIISVAMNANVESVS</sequence>
<dbReference type="EMBL" id="KI913957">
    <property type="protein sequence ID" value="ETW05373.1"/>
    <property type="molecule type" value="Genomic_DNA"/>
</dbReference>